<accession>A0A9X1MKP0</accession>
<feature type="transmembrane region" description="Helical" evidence="2">
    <location>
        <begin position="224"/>
        <end position="242"/>
    </location>
</feature>
<feature type="transmembrane region" description="Helical" evidence="2">
    <location>
        <begin position="614"/>
        <end position="631"/>
    </location>
</feature>
<dbReference type="GO" id="GO:0004175">
    <property type="term" value="F:endopeptidase activity"/>
    <property type="evidence" value="ECO:0007669"/>
    <property type="project" value="UniProtKB-ARBA"/>
</dbReference>
<name>A0A9X1MKP0_9BACT</name>
<evidence type="ECO:0000256" key="2">
    <source>
        <dbReference type="SAM" id="Phobius"/>
    </source>
</evidence>
<dbReference type="GO" id="GO:0080120">
    <property type="term" value="P:CAAX-box protein maturation"/>
    <property type="evidence" value="ECO:0007669"/>
    <property type="project" value="UniProtKB-ARBA"/>
</dbReference>
<dbReference type="NCBIfam" id="NF041647">
    <property type="entry name" value="ABC_perm_CPBP"/>
    <property type="match status" value="1"/>
</dbReference>
<keyword evidence="5" id="KW-1185">Reference proteome</keyword>
<dbReference type="PANTHER" id="PTHR43471:SF3">
    <property type="entry name" value="ABC TRANSPORTER PERMEASE PROTEIN NATB"/>
    <property type="match status" value="1"/>
</dbReference>
<comment type="caution">
    <text evidence="4">The sequence shown here is derived from an EMBL/GenBank/DDBJ whole genome shotgun (WGS) entry which is preliminary data.</text>
</comment>
<evidence type="ECO:0000313" key="4">
    <source>
        <dbReference type="EMBL" id="MCC9628025.1"/>
    </source>
</evidence>
<feature type="transmembrane region" description="Helical" evidence="2">
    <location>
        <begin position="461"/>
        <end position="479"/>
    </location>
</feature>
<evidence type="ECO:0000259" key="3">
    <source>
        <dbReference type="Pfam" id="PF02517"/>
    </source>
</evidence>
<protein>
    <submittedName>
        <fullName evidence="4">ABC transporter permease subunit</fullName>
    </submittedName>
</protein>
<proteinExistence type="predicted"/>
<evidence type="ECO:0000313" key="5">
    <source>
        <dbReference type="Proteomes" id="UP001139103"/>
    </source>
</evidence>
<dbReference type="GO" id="GO:0005886">
    <property type="term" value="C:plasma membrane"/>
    <property type="evidence" value="ECO:0007669"/>
    <property type="project" value="UniProtKB-SubCell"/>
</dbReference>
<keyword evidence="2" id="KW-1133">Transmembrane helix</keyword>
<dbReference type="InterPro" id="IPR003675">
    <property type="entry name" value="Rce1/LyrA-like_dom"/>
</dbReference>
<dbReference type="GO" id="GO:0140359">
    <property type="term" value="F:ABC-type transporter activity"/>
    <property type="evidence" value="ECO:0007669"/>
    <property type="project" value="InterPro"/>
</dbReference>
<feature type="transmembrane region" description="Helical" evidence="2">
    <location>
        <begin position="262"/>
        <end position="285"/>
    </location>
</feature>
<feature type="transmembrane region" description="Helical" evidence="2">
    <location>
        <begin position="710"/>
        <end position="730"/>
    </location>
</feature>
<dbReference type="AlphaFoldDB" id="A0A9X1MKP0"/>
<feature type="transmembrane region" description="Helical" evidence="2">
    <location>
        <begin position="356"/>
        <end position="383"/>
    </location>
</feature>
<dbReference type="EMBL" id="JAJKFT010000004">
    <property type="protein sequence ID" value="MCC9628025.1"/>
    <property type="molecule type" value="Genomic_DNA"/>
</dbReference>
<feature type="transmembrane region" description="Helical" evidence="2">
    <location>
        <begin position="526"/>
        <end position="553"/>
    </location>
</feature>
<organism evidence="4 5">
    <name type="scientific">Blastopirellula sediminis</name>
    <dbReference type="NCBI Taxonomy" id="2894196"/>
    <lineage>
        <taxon>Bacteria</taxon>
        <taxon>Pseudomonadati</taxon>
        <taxon>Planctomycetota</taxon>
        <taxon>Planctomycetia</taxon>
        <taxon>Pirellulales</taxon>
        <taxon>Pirellulaceae</taxon>
        <taxon>Blastopirellula</taxon>
    </lineage>
</organism>
<feature type="transmembrane region" description="Helical" evidence="2">
    <location>
        <begin position="573"/>
        <end position="593"/>
    </location>
</feature>
<dbReference type="RefSeq" id="WP_230216922.1">
    <property type="nucleotide sequence ID" value="NZ_JAJKFT010000004.1"/>
</dbReference>
<keyword evidence="2" id="KW-0472">Membrane</keyword>
<feature type="transmembrane region" description="Helical" evidence="2">
    <location>
        <begin position="491"/>
        <end position="514"/>
    </location>
</feature>
<gene>
    <name evidence="4" type="ORF">LOC68_06430</name>
</gene>
<feature type="domain" description="CAAX prenyl protease 2/Lysostaphin resistance protein A-like" evidence="3">
    <location>
        <begin position="580"/>
        <end position="666"/>
    </location>
</feature>
<evidence type="ECO:0000256" key="1">
    <source>
        <dbReference type="SAM" id="MobiDB-lite"/>
    </source>
</evidence>
<reference evidence="4" key="1">
    <citation type="submission" date="2021-11" db="EMBL/GenBank/DDBJ databases">
        <title>Genome sequence.</title>
        <authorList>
            <person name="Sun Q."/>
        </authorList>
    </citation>
    <scope>NUCLEOTIDE SEQUENCE</scope>
    <source>
        <strain evidence="4">JC732</strain>
    </source>
</reference>
<feature type="transmembrane region" description="Helical" evidence="2">
    <location>
        <begin position="637"/>
        <end position="660"/>
    </location>
</feature>
<feature type="transmembrane region" description="Helical" evidence="2">
    <location>
        <begin position="322"/>
        <end position="344"/>
    </location>
</feature>
<keyword evidence="2" id="KW-0812">Transmembrane</keyword>
<dbReference type="Pfam" id="PF12679">
    <property type="entry name" value="ABC2_membrane_2"/>
    <property type="match status" value="1"/>
</dbReference>
<sequence>MSWSNVKLILFRELRDQMRDRRTLFSIVILPVLLYPLMGLLVMQVMQFRQQNPARLQIVGAAELPESPPLLDGQNFAADLMQKDWSPEMFEIEVLEATIDPEVVRQTAQDAIEDGQFDALVYFPHGFAERVKQFQDHVKSEQSSSTEEAAAEFPQPQIFVNSAREKSLVARDRFWTILMRWRDKVIEKNLAAHDVPPEATNPFTVDEVDLSDEPERRSFLWSKIFPFIVVVWALTGAFYPAIDLCAGEKERGTLETLLSSPALRSEIVGGKLLAIMTFSIATSLLNLASMGMTATLVMGQLAAAGAAGRLNFGPPPVWSVGWLLLALIPMAALFSALALAVAALARSSKEGQYYLLPLLMVNLPLVILPILPSVEISFANSLIPVTGVLLLMKTLMEGNYHDALIYAPGVILVTAACIWLSVRWAIDQFNNESVLFSENERFDLKLWLIHLYRDRNATPRAGTAVMAGLLILMARYFASPYFTTPTTGTGFVIYIVALQLITIVLPVAALAALLARDWRETFLLKLPYALTIPAAVLLAFAVHPFSIMLGAFASRQFPVDAETTQHLAELLKPAFEGLPFFVVLLLMAALPAVCEEFAFRGFILSGLRHMGHKWGAIVITAIFFGITHGILAQTFTATVVGILIGFLAVQSRSLFACMAYHVTHNSLAIGMMAWRGEGVPASSWLAYLFLPTSPEAEIDPLVAAQQPFLYQPYVVGLAALTFVVLIYYFATLPAALSEEERLQQALTRQPSETAATRATSKDSASMKEQA</sequence>
<dbReference type="Proteomes" id="UP001139103">
    <property type="component" value="Unassembled WGS sequence"/>
</dbReference>
<feature type="region of interest" description="Disordered" evidence="1">
    <location>
        <begin position="746"/>
        <end position="770"/>
    </location>
</feature>
<dbReference type="PANTHER" id="PTHR43471">
    <property type="entry name" value="ABC TRANSPORTER PERMEASE"/>
    <property type="match status" value="1"/>
</dbReference>
<dbReference type="Pfam" id="PF02517">
    <property type="entry name" value="Rce1-like"/>
    <property type="match status" value="1"/>
</dbReference>
<feature type="transmembrane region" description="Helical" evidence="2">
    <location>
        <begin position="24"/>
        <end position="46"/>
    </location>
</feature>
<feature type="transmembrane region" description="Helical" evidence="2">
    <location>
        <begin position="403"/>
        <end position="422"/>
    </location>
</feature>